<dbReference type="RefSeq" id="WP_272420608.1">
    <property type="nucleotide sequence ID" value="NZ_JAGTJJ010000007.1"/>
</dbReference>
<accession>A0A9X3X663</accession>
<dbReference type="Gene3D" id="3.90.870.20">
    <property type="entry name" value="Carbamoyltransferase, C-terminal domain"/>
    <property type="match status" value="1"/>
</dbReference>
<proteinExistence type="inferred from homology"/>
<dbReference type="InterPro" id="IPR031730">
    <property type="entry name" value="Carbam_trans_C"/>
</dbReference>
<evidence type="ECO:0000313" key="5">
    <source>
        <dbReference type="Proteomes" id="UP001151081"/>
    </source>
</evidence>
<dbReference type="Proteomes" id="UP001151081">
    <property type="component" value="Unassembled WGS sequence"/>
</dbReference>
<feature type="domain" description="Carbamoyltransferase C-terminal" evidence="3">
    <location>
        <begin position="391"/>
        <end position="560"/>
    </location>
</feature>
<feature type="domain" description="Carbamoyltransferase" evidence="2">
    <location>
        <begin position="3"/>
        <end position="69"/>
    </location>
</feature>
<feature type="domain" description="Carbamoyltransferase" evidence="2">
    <location>
        <begin position="123"/>
        <end position="340"/>
    </location>
</feature>
<dbReference type="Pfam" id="PF02543">
    <property type="entry name" value="Carbam_trans_N"/>
    <property type="match status" value="2"/>
</dbReference>
<evidence type="ECO:0000259" key="2">
    <source>
        <dbReference type="Pfam" id="PF02543"/>
    </source>
</evidence>
<dbReference type="Gene3D" id="3.30.420.40">
    <property type="match status" value="2"/>
</dbReference>
<evidence type="ECO:0000256" key="1">
    <source>
        <dbReference type="ARBA" id="ARBA00006129"/>
    </source>
</evidence>
<protein>
    <submittedName>
        <fullName evidence="4">Nodulation protein</fullName>
    </submittedName>
</protein>
<dbReference type="Pfam" id="PF16861">
    <property type="entry name" value="Carbam_trans_C"/>
    <property type="match status" value="1"/>
</dbReference>
<dbReference type="CDD" id="cd24098">
    <property type="entry name" value="ASKHA_NBD_TobZ_N"/>
    <property type="match status" value="1"/>
</dbReference>
<sequence length="578" mass="63597">MYVLGINAAYHESAACLLQDGKVVAAIEEERLSRRKHGKTAEPSNGHELPRFAIQHCLDAAGITLRDVSWVGYSLDPRARLANKDIADRVLPGGWGSTEGEQLFFDLLQRVPAELRAMGMTGELKWVGHHLAHAASAFYPSGFGEAAILCVDGIGELGSTLFAYGSGTRMEALDEIGYPSSLGFLWEKLSKFLGFSEYDACKVMGLASYGDPARYLPHFERLLSLAPEGRFALDGDTLCFRVEEYQLLEAMFQIHARKKGEPVLAAHEHIAAALQEITNRAITHMMLHLARRTRSKNLCMAGGVALNCVANRIAFEASPFERLYVQPAAHDAGTALGAALYIWHGMLSHPERSPLRHAYTGPSFDDDAIERALASSGLVYERVADIERKVAELIAGGDIVGWFQGAMEYGPRALGNRSLLADPRSPTMKEVLNDRVKHREPFRPFAPSVLVEEAGRWFCIGKSADASDFMLIAYPARPEQRERIPAVVHVDGTSRVQTVRRETNPRYHKLISAFQAITGVPMLLNTSFNDSEPIVCTPEHAIETFKGTRIDALAIGDFLVDARKQPSNRPSGPNGRAH</sequence>
<dbReference type="AlphaFoldDB" id="A0A9X3X663"/>
<dbReference type="InterPro" id="IPR038152">
    <property type="entry name" value="Carbam_trans_C_sf"/>
</dbReference>
<dbReference type="GO" id="GO:0003824">
    <property type="term" value="F:catalytic activity"/>
    <property type="evidence" value="ECO:0007669"/>
    <property type="project" value="InterPro"/>
</dbReference>
<comment type="caution">
    <text evidence="4">The sequence shown here is derived from an EMBL/GenBank/DDBJ whole genome shotgun (WGS) entry which is preliminary data.</text>
</comment>
<gene>
    <name evidence="4" type="ORF">KEG57_16880</name>
</gene>
<organism evidence="4 5">
    <name type="scientific">Polyangium jinanense</name>
    <dbReference type="NCBI Taxonomy" id="2829994"/>
    <lineage>
        <taxon>Bacteria</taxon>
        <taxon>Pseudomonadati</taxon>
        <taxon>Myxococcota</taxon>
        <taxon>Polyangia</taxon>
        <taxon>Polyangiales</taxon>
        <taxon>Polyangiaceae</taxon>
        <taxon>Polyangium</taxon>
    </lineage>
</organism>
<evidence type="ECO:0000313" key="4">
    <source>
        <dbReference type="EMBL" id="MDC3982196.1"/>
    </source>
</evidence>
<evidence type="ECO:0000259" key="3">
    <source>
        <dbReference type="Pfam" id="PF16861"/>
    </source>
</evidence>
<dbReference type="EMBL" id="JAGTJJ010000007">
    <property type="protein sequence ID" value="MDC3982196.1"/>
    <property type="molecule type" value="Genomic_DNA"/>
</dbReference>
<reference evidence="4 5" key="1">
    <citation type="submission" date="2021-04" db="EMBL/GenBank/DDBJ databases">
        <title>Genome analysis of Polyangium sp.</title>
        <authorList>
            <person name="Li Y."/>
            <person name="Wang J."/>
        </authorList>
    </citation>
    <scope>NUCLEOTIDE SEQUENCE [LARGE SCALE GENOMIC DNA]</scope>
    <source>
        <strain evidence="4 5">SDU14</strain>
    </source>
</reference>
<dbReference type="PANTHER" id="PTHR34847">
    <property type="entry name" value="NODULATION PROTEIN U"/>
    <property type="match status" value="1"/>
</dbReference>
<comment type="similarity">
    <text evidence="1">Belongs to the NodU/CmcH family.</text>
</comment>
<dbReference type="SUPFAM" id="SSF53067">
    <property type="entry name" value="Actin-like ATPase domain"/>
    <property type="match status" value="1"/>
</dbReference>
<dbReference type="PANTHER" id="PTHR34847:SF1">
    <property type="entry name" value="NODULATION PROTEIN U"/>
    <property type="match status" value="1"/>
</dbReference>
<dbReference type="InterPro" id="IPR051338">
    <property type="entry name" value="NodU/CmcH_Carbamoyltrnsfr"/>
</dbReference>
<keyword evidence="5" id="KW-1185">Reference proteome</keyword>
<dbReference type="InterPro" id="IPR003696">
    <property type="entry name" value="Carbtransf_dom"/>
</dbReference>
<dbReference type="InterPro" id="IPR043129">
    <property type="entry name" value="ATPase_NBD"/>
</dbReference>
<name>A0A9X3X663_9BACT</name>